<reference evidence="2" key="2">
    <citation type="submission" date="2023-06" db="EMBL/GenBank/DDBJ databases">
        <authorList>
            <consortium name="Lawrence Berkeley National Laboratory"/>
            <person name="Mondo S.J."/>
            <person name="Hensen N."/>
            <person name="Bonometti L."/>
            <person name="Westerberg I."/>
            <person name="Brannstrom I.O."/>
            <person name="Guillou S."/>
            <person name="Cros-Aarteil S."/>
            <person name="Calhoun S."/>
            <person name="Haridas S."/>
            <person name="Kuo A."/>
            <person name="Pangilinan J."/>
            <person name="Riley R."/>
            <person name="Labutti K."/>
            <person name="Andreopoulos B."/>
            <person name="Lipzen A."/>
            <person name="Chen C."/>
            <person name="Yanf M."/>
            <person name="Daum C."/>
            <person name="Ng V."/>
            <person name="Clum A."/>
            <person name="Steindorff A."/>
            <person name="Ohm R."/>
            <person name="Martin F."/>
            <person name="Silar P."/>
            <person name="Natvig D."/>
            <person name="Lalanne C."/>
            <person name="Gautier V."/>
            <person name="Ament-Velasquez S.L."/>
            <person name="Kruys A."/>
            <person name="Hutchinson M.I."/>
            <person name="Powell A.J."/>
            <person name="Barry K."/>
            <person name="Miller A.N."/>
            <person name="Grigoriev I.V."/>
            <person name="Debuchy R."/>
            <person name="Gladieux P."/>
            <person name="Thoren M.H."/>
            <person name="Johannesson H."/>
        </authorList>
    </citation>
    <scope>NUCLEOTIDE SEQUENCE</scope>
    <source>
        <strain evidence="2">PSN324</strain>
    </source>
</reference>
<dbReference type="Proteomes" id="UP001321749">
    <property type="component" value="Unassembled WGS sequence"/>
</dbReference>
<keyword evidence="3" id="KW-1185">Reference proteome</keyword>
<proteinExistence type="predicted"/>
<evidence type="ECO:0000313" key="3">
    <source>
        <dbReference type="Proteomes" id="UP001321749"/>
    </source>
</evidence>
<organism evidence="2 3">
    <name type="scientific">Cladorrhinum samala</name>
    <dbReference type="NCBI Taxonomy" id="585594"/>
    <lineage>
        <taxon>Eukaryota</taxon>
        <taxon>Fungi</taxon>
        <taxon>Dikarya</taxon>
        <taxon>Ascomycota</taxon>
        <taxon>Pezizomycotina</taxon>
        <taxon>Sordariomycetes</taxon>
        <taxon>Sordariomycetidae</taxon>
        <taxon>Sordariales</taxon>
        <taxon>Podosporaceae</taxon>
        <taxon>Cladorrhinum</taxon>
    </lineage>
</organism>
<dbReference type="EMBL" id="MU865008">
    <property type="protein sequence ID" value="KAK4460617.1"/>
    <property type="molecule type" value="Genomic_DNA"/>
</dbReference>
<dbReference type="PROSITE" id="PS50012">
    <property type="entry name" value="RCC1_3"/>
    <property type="match status" value="3"/>
</dbReference>
<feature type="repeat" description="RCC1" evidence="1">
    <location>
        <begin position="151"/>
        <end position="208"/>
    </location>
</feature>
<sequence length="314" mass="33565">MELHATGLNAWNQLDFSNPSNHGEHEEHEEHEDISTFTCILSTGYAITCIRSFLSYIAVYTDPSLPPKLAGSVPHTHQYLLTTQPQIHRHIAEASNNLVVVHDGSGPTLQQHTSLASFLLNQPFHTLSAFPDPVIQLLAYETGFIALTSAGQVYTWGDERYSPCLGREVTGSFPASTPGLVADLLDLPTGPVTSIAAGGYTLAALTMGNDLYLWGDSGRSAALSELKLSSRPEPAVIGNEEGKDVASVAVGNSHLVVLTTDGEVYAIGDNTNGQLGISGEASARFWTRVSINLPDKRAITAVEAGPKNSFLLVK</sequence>
<dbReference type="GO" id="GO:0005085">
    <property type="term" value="F:guanyl-nucleotide exchange factor activity"/>
    <property type="evidence" value="ECO:0007669"/>
    <property type="project" value="TreeGrafter"/>
</dbReference>
<dbReference type="Gene3D" id="2.130.10.30">
    <property type="entry name" value="Regulator of chromosome condensation 1/beta-lactamase-inhibitor protein II"/>
    <property type="match status" value="1"/>
</dbReference>
<feature type="repeat" description="RCC1" evidence="1">
    <location>
        <begin position="209"/>
        <end position="261"/>
    </location>
</feature>
<reference evidence="2" key="1">
    <citation type="journal article" date="2023" name="Mol. Phylogenet. Evol.">
        <title>Genome-scale phylogeny and comparative genomics of the fungal order Sordariales.</title>
        <authorList>
            <person name="Hensen N."/>
            <person name="Bonometti L."/>
            <person name="Westerberg I."/>
            <person name="Brannstrom I.O."/>
            <person name="Guillou S."/>
            <person name="Cros-Aarteil S."/>
            <person name="Calhoun S."/>
            <person name="Haridas S."/>
            <person name="Kuo A."/>
            <person name="Mondo S."/>
            <person name="Pangilinan J."/>
            <person name="Riley R."/>
            <person name="LaButti K."/>
            <person name="Andreopoulos B."/>
            <person name="Lipzen A."/>
            <person name="Chen C."/>
            <person name="Yan M."/>
            <person name="Daum C."/>
            <person name="Ng V."/>
            <person name="Clum A."/>
            <person name="Steindorff A."/>
            <person name="Ohm R.A."/>
            <person name="Martin F."/>
            <person name="Silar P."/>
            <person name="Natvig D.O."/>
            <person name="Lalanne C."/>
            <person name="Gautier V."/>
            <person name="Ament-Velasquez S.L."/>
            <person name="Kruys A."/>
            <person name="Hutchinson M.I."/>
            <person name="Powell A.J."/>
            <person name="Barry K."/>
            <person name="Miller A.N."/>
            <person name="Grigoriev I.V."/>
            <person name="Debuchy R."/>
            <person name="Gladieux P."/>
            <person name="Hiltunen Thoren M."/>
            <person name="Johannesson H."/>
        </authorList>
    </citation>
    <scope>NUCLEOTIDE SEQUENCE</scope>
    <source>
        <strain evidence="2">PSN324</strain>
    </source>
</reference>
<evidence type="ECO:0000256" key="1">
    <source>
        <dbReference type="PROSITE-ProRule" id="PRU00235"/>
    </source>
</evidence>
<dbReference type="Pfam" id="PF13540">
    <property type="entry name" value="RCC1_2"/>
    <property type="match status" value="1"/>
</dbReference>
<name>A0AAV9HJ89_9PEZI</name>
<gene>
    <name evidence="2" type="ORF">QBC42DRAFT_272010</name>
</gene>
<accession>A0AAV9HJ89</accession>
<dbReference type="InterPro" id="IPR051553">
    <property type="entry name" value="Ran_GTPase-activating"/>
</dbReference>
<dbReference type="SUPFAM" id="SSF50985">
    <property type="entry name" value="RCC1/BLIP-II"/>
    <property type="match status" value="1"/>
</dbReference>
<dbReference type="PANTHER" id="PTHR45982">
    <property type="entry name" value="REGULATOR OF CHROMOSOME CONDENSATION"/>
    <property type="match status" value="1"/>
</dbReference>
<dbReference type="GO" id="GO:0005737">
    <property type="term" value="C:cytoplasm"/>
    <property type="evidence" value="ECO:0007669"/>
    <property type="project" value="TreeGrafter"/>
</dbReference>
<dbReference type="PANTHER" id="PTHR45982:SF1">
    <property type="entry name" value="REGULATOR OF CHROMOSOME CONDENSATION"/>
    <property type="match status" value="1"/>
</dbReference>
<feature type="repeat" description="RCC1" evidence="1">
    <location>
        <begin position="262"/>
        <end position="314"/>
    </location>
</feature>
<protein>
    <submittedName>
        <fullName evidence="2">E3 ubiquitin-protein ligase HERC2</fullName>
    </submittedName>
</protein>
<evidence type="ECO:0000313" key="2">
    <source>
        <dbReference type="EMBL" id="KAK4460617.1"/>
    </source>
</evidence>
<dbReference type="InterPro" id="IPR009091">
    <property type="entry name" value="RCC1/BLIP-II"/>
</dbReference>
<dbReference type="AlphaFoldDB" id="A0AAV9HJ89"/>
<comment type="caution">
    <text evidence="2">The sequence shown here is derived from an EMBL/GenBank/DDBJ whole genome shotgun (WGS) entry which is preliminary data.</text>
</comment>
<dbReference type="InterPro" id="IPR000408">
    <property type="entry name" value="Reg_chr_condens"/>
</dbReference>